<evidence type="ECO:0000256" key="2">
    <source>
        <dbReference type="SAM" id="SignalP"/>
    </source>
</evidence>
<accession>A0A846ZJN9</accession>
<dbReference type="Proteomes" id="UP000541636">
    <property type="component" value="Unassembled WGS sequence"/>
</dbReference>
<keyword evidence="4" id="KW-1185">Reference proteome</keyword>
<reference evidence="3 4" key="1">
    <citation type="journal article" date="2017" name="Int. J. Syst. Evol. Microbiol.">
        <title>Oleiagrimonas citrea sp. nov., a marine bacterium isolated from tidal flat sediment and emended description of the genus Oleiagrimonas Fang et al. 2015 and Oleiagrimonas soli.</title>
        <authorList>
            <person name="Yang S.H."/>
            <person name="Seo H.S."/>
            <person name="Seong C.N."/>
            <person name="Kwon K.K."/>
        </authorList>
    </citation>
    <scope>NUCLEOTIDE SEQUENCE [LARGE SCALE GENOMIC DNA]</scope>
    <source>
        <strain evidence="3 4">MEBiC09124</strain>
    </source>
</reference>
<dbReference type="SUPFAM" id="SSF88713">
    <property type="entry name" value="Glycoside hydrolase/deacetylase"/>
    <property type="match status" value="1"/>
</dbReference>
<proteinExistence type="predicted"/>
<dbReference type="RefSeq" id="WP_168608440.1">
    <property type="nucleotide sequence ID" value="NZ_JAAZQD010000001.1"/>
</dbReference>
<gene>
    <name evidence="3" type="ORF">HF690_03515</name>
</gene>
<name>A0A846ZJN9_9GAMM</name>
<protein>
    <submittedName>
        <fullName evidence="3">DUF2334 domain-containing protein</fullName>
    </submittedName>
</protein>
<dbReference type="InterPro" id="IPR018763">
    <property type="entry name" value="DUF2334"/>
</dbReference>
<feature type="compositionally biased region" description="Low complexity" evidence="1">
    <location>
        <begin position="54"/>
        <end position="65"/>
    </location>
</feature>
<organism evidence="3 4">
    <name type="scientific">Oleiagrimonas citrea</name>
    <dbReference type="NCBI Taxonomy" id="1665687"/>
    <lineage>
        <taxon>Bacteria</taxon>
        <taxon>Pseudomonadati</taxon>
        <taxon>Pseudomonadota</taxon>
        <taxon>Gammaproteobacteria</taxon>
        <taxon>Lysobacterales</taxon>
        <taxon>Rhodanobacteraceae</taxon>
        <taxon>Oleiagrimonas</taxon>
    </lineage>
</organism>
<feature type="region of interest" description="Disordered" evidence="1">
    <location>
        <begin position="22"/>
        <end position="70"/>
    </location>
</feature>
<sequence length="600" mass="65431">MHTVWLTALTLFLATPALAGPAPHDSHGKPSIQLPLAPGGSIADRTLPAPPAPSSATLPTSRPSLDSASRLQMPTPQTFAALLSPSVLPAAVPTLFAAAPGADAERNTLILYDSTGAWAWLGEAYAVQTGNLVSHASRYTMHPAIDYVAGEMDGYTGMIYIGSTYDEPLPTALLDDVLATDKPVLWMNSNIWQLSQRAGDFGTRFGWMPLFYNFDEALTVTYKGVDLTRSALAVPSGLLQTSILDPTMAEAIATITDSNGVTSPWATRSGHFTYIGEIPFSYVGSDDRYLAAVDLIGQVADPNMPDRNRALVRIEDVGPDASPNRLRRIADYLYSRGVPFSVAVYTHYLDPNGVYNDGVPVSQPMSARQSRRVRAALQYMVERGGTLLMHGYTHQYQDIPNPYSGVSADDFEFYRSHISADDYVIYDAPPAEDSAAWTQLRIDAAFAEFAASGLPTPTIFEFPHYAGSAIDYQVVQQNFGVRYDRALYAAGWCPNGACGSGTPDYTRIYGQFFPYTVRDIFGSIVLPESLGNVEPVEVNHHPPRSVQDILASAQRNTVIKDNVQSFFFHPYLPLNQLKKLVQGIQGMGYEFVSPETLKDG</sequence>
<dbReference type="GO" id="GO:0005975">
    <property type="term" value="P:carbohydrate metabolic process"/>
    <property type="evidence" value="ECO:0007669"/>
    <property type="project" value="InterPro"/>
</dbReference>
<dbReference type="EMBL" id="JAAZQD010000001">
    <property type="protein sequence ID" value="NKZ38022.1"/>
    <property type="molecule type" value="Genomic_DNA"/>
</dbReference>
<dbReference type="CDD" id="cd10923">
    <property type="entry name" value="CE4_COG5298"/>
    <property type="match status" value="1"/>
</dbReference>
<evidence type="ECO:0000313" key="4">
    <source>
        <dbReference type="Proteomes" id="UP000541636"/>
    </source>
</evidence>
<dbReference type="Gene3D" id="3.20.20.370">
    <property type="entry name" value="Glycoside hydrolase/deacetylase"/>
    <property type="match status" value="1"/>
</dbReference>
<evidence type="ECO:0000256" key="1">
    <source>
        <dbReference type="SAM" id="MobiDB-lite"/>
    </source>
</evidence>
<feature type="signal peptide" evidence="2">
    <location>
        <begin position="1"/>
        <end position="19"/>
    </location>
</feature>
<feature type="chain" id="PRO_5032412180" evidence="2">
    <location>
        <begin position="20"/>
        <end position="600"/>
    </location>
</feature>
<comment type="caution">
    <text evidence="3">The sequence shown here is derived from an EMBL/GenBank/DDBJ whole genome shotgun (WGS) entry which is preliminary data.</text>
</comment>
<dbReference type="InterPro" id="IPR011330">
    <property type="entry name" value="Glyco_hydro/deAcase_b/a-brl"/>
</dbReference>
<dbReference type="AlphaFoldDB" id="A0A846ZJN9"/>
<evidence type="ECO:0000313" key="3">
    <source>
        <dbReference type="EMBL" id="NKZ38022.1"/>
    </source>
</evidence>
<dbReference type="Pfam" id="PF10096">
    <property type="entry name" value="DUF2334"/>
    <property type="match status" value="1"/>
</dbReference>
<keyword evidence="2" id="KW-0732">Signal</keyword>